<feature type="compositionally biased region" description="Basic and acidic residues" evidence="1">
    <location>
        <begin position="257"/>
        <end position="274"/>
    </location>
</feature>
<protein>
    <submittedName>
        <fullName evidence="2">Uncharacterized protein</fullName>
    </submittedName>
</protein>
<sequence length="361" mass="41085">MSYHTNDPDREPLLTPHRTTVVSKSLLHTIARISSLTFETTTSRHVHRDNPIALDLLKRAVEVTRPWLEDVRAELEYYGHVPSTSNTRGVAAGRGYGSGDGGFRDRLMRELPSLVPIVAKYVAMSKDRKSDGKRLEFLGTLLGVLEGKVAMAEREIGRLERLLARGEGGRRRERVSERRRNSISEGEESEWYREREERRGGAREEYYRGEVGDGEGGDGRRRERRRRHRGGSRRRSDVEDERSSHREERREHRGRRESRITVNHDRQAQDEAQRNDPPPPGPAFNQMTPEERLKAKERTLAMHKERKAQEEAQKKTGPARKSTSSRKSASSGTTESIARFPPLPIGVHAPRGEEKANGVPG</sequence>
<feature type="region of interest" description="Disordered" evidence="1">
    <location>
        <begin position="208"/>
        <end position="361"/>
    </location>
</feature>
<feature type="compositionally biased region" description="Basic and acidic residues" evidence="1">
    <location>
        <begin position="234"/>
        <end position="251"/>
    </location>
</feature>
<feature type="compositionally biased region" description="Basic and acidic residues" evidence="1">
    <location>
        <begin position="289"/>
        <end position="314"/>
    </location>
</feature>
<evidence type="ECO:0000256" key="1">
    <source>
        <dbReference type="SAM" id="MobiDB-lite"/>
    </source>
</evidence>
<organism evidence="2 3">
    <name type="scientific">Zasmidium cellare</name>
    <name type="common">Wine cellar mold</name>
    <name type="synonym">Racodium cellare</name>
    <dbReference type="NCBI Taxonomy" id="395010"/>
    <lineage>
        <taxon>Eukaryota</taxon>
        <taxon>Fungi</taxon>
        <taxon>Dikarya</taxon>
        <taxon>Ascomycota</taxon>
        <taxon>Pezizomycotina</taxon>
        <taxon>Dothideomycetes</taxon>
        <taxon>Dothideomycetidae</taxon>
        <taxon>Mycosphaerellales</taxon>
        <taxon>Mycosphaerellaceae</taxon>
        <taxon>Zasmidium</taxon>
    </lineage>
</organism>
<feature type="compositionally biased region" description="Basic and acidic residues" evidence="1">
    <location>
        <begin position="350"/>
        <end position="361"/>
    </location>
</feature>
<feature type="region of interest" description="Disordered" evidence="1">
    <location>
        <begin position="167"/>
        <end position="195"/>
    </location>
</feature>
<keyword evidence="3" id="KW-1185">Reference proteome</keyword>
<dbReference type="Proteomes" id="UP001305779">
    <property type="component" value="Unassembled WGS sequence"/>
</dbReference>
<feature type="compositionally biased region" description="Low complexity" evidence="1">
    <location>
        <begin position="319"/>
        <end position="336"/>
    </location>
</feature>
<feature type="compositionally biased region" description="Basic and acidic residues" evidence="1">
    <location>
        <begin position="167"/>
        <end position="182"/>
    </location>
</feature>
<gene>
    <name evidence="2" type="ORF">PRZ48_000822</name>
</gene>
<feature type="compositionally biased region" description="Basic residues" evidence="1">
    <location>
        <begin position="222"/>
        <end position="233"/>
    </location>
</feature>
<name>A0ABR0F166_ZASCE</name>
<reference evidence="2 3" key="1">
    <citation type="journal article" date="2023" name="G3 (Bethesda)">
        <title>A chromosome-level genome assembly of Zasmidium syzygii isolated from banana leaves.</title>
        <authorList>
            <person name="van Westerhoven A.C."/>
            <person name="Mehrabi R."/>
            <person name="Talebi R."/>
            <person name="Steentjes M.B.F."/>
            <person name="Corcolon B."/>
            <person name="Chong P.A."/>
            <person name="Kema G.H.J."/>
            <person name="Seidl M.F."/>
        </authorList>
    </citation>
    <scope>NUCLEOTIDE SEQUENCE [LARGE SCALE GENOMIC DNA]</scope>
    <source>
        <strain evidence="2 3">P124</strain>
    </source>
</reference>
<feature type="compositionally biased region" description="Basic and acidic residues" evidence="1">
    <location>
        <begin position="208"/>
        <end position="221"/>
    </location>
</feature>
<comment type="caution">
    <text evidence="2">The sequence shown here is derived from an EMBL/GenBank/DDBJ whole genome shotgun (WGS) entry which is preliminary data.</text>
</comment>
<evidence type="ECO:0000313" key="2">
    <source>
        <dbReference type="EMBL" id="KAK4507088.1"/>
    </source>
</evidence>
<evidence type="ECO:0000313" key="3">
    <source>
        <dbReference type="Proteomes" id="UP001305779"/>
    </source>
</evidence>
<dbReference type="EMBL" id="JAXOVC010000001">
    <property type="protein sequence ID" value="KAK4507088.1"/>
    <property type="molecule type" value="Genomic_DNA"/>
</dbReference>
<proteinExistence type="predicted"/>
<accession>A0ABR0F166</accession>